<dbReference type="PANTHER" id="PTHR43479:SF11">
    <property type="entry name" value="ACREF_ENVCD OPERON REPRESSOR-RELATED"/>
    <property type="match status" value="1"/>
</dbReference>
<dbReference type="EMBL" id="AUZI01000016">
    <property type="protein sequence ID" value="KID49034.1"/>
    <property type="molecule type" value="Genomic_DNA"/>
</dbReference>
<proteinExistence type="predicted"/>
<dbReference type="OrthoDB" id="9808476at2"/>
<sequence>MPRKSVYTREMVLEAAVEVFKHEGYDKITVKNIAKQLGCSIAPVYAAYTSMEDLKKDVVTKVGDTLIACLDEIPASCDIVENELPITEEQKGLFERMFSVVDPENEKVKQKFENLVEEALQKSENPEESRMCLFNIFMKAISIMSETRHKRFTKSEILSLIARHKNYILTLKKKKGYGNRRK</sequence>
<dbReference type="PATRIC" id="fig|1226633.4.peg.1262"/>
<keyword evidence="1" id="KW-0238">DNA-binding</keyword>
<dbReference type="SUPFAM" id="SSF46689">
    <property type="entry name" value="Homeodomain-like"/>
    <property type="match status" value="1"/>
</dbReference>
<evidence type="ECO:0000313" key="3">
    <source>
        <dbReference type="Proteomes" id="UP000031184"/>
    </source>
</evidence>
<dbReference type="RefSeq" id="WP_005954971.1">
    <property type="nucleotide sequence ID" value="NZ_AOJP01000003.1"/>
</dbReference>
<protein>
    <submittedName>
        <fullName evidence="2">Transcriptional regulator</fullName>
    </submittedName>
</protein>
<dbReference type="GO" id="GO:0003677">
    <property type="term" value="F:DNA binding"/>
    <property type="evidence" value="ECO:0007669"/>
    <property type="project" value="UniProtKB-UniRule"/>
</dbReference>
<dbReference type="Pfam" id="PF00440">
    <property type="entry name" value="TetR_N"/>
    <property type="match status" value="1"/>
</dbReference>
<dbReference type="PROSITE" id="PS50977">
    <property type="entry name" value="HTH_TETR_2"/>
    <property type="match status" value="1"/>
</dbReference>
<reference evidence="2 3" key="1">
    <citation type="submission" date="2013-08" db="EMBL/GenBank/DDBJ databases">
        <title>An opportunistic ruminal bacterium that causes liver abscesses in cattle.</title>
        <authorList>
            <person name="Benahmed F.H."/>
            <person name="Rasmussen M."/>
            <person name="Harbottle H."/>
            <person name="Soppet D."/>
            <person name="Nagaraja T.G."/>
            <person name="Davidson M."/>
        </authorList>
    </citation>
    <scope>NUCLEOTIDE SEQUENCE [LARGE SCALE GENOMIC DNA]</scope>
    <source>
        <strain evidence="2 3">B35</strain>
    </source>
</reference>
<evidence type="ECO:0000256" key="1">
    <source>
        <dbReference type="ARBA" id="ARBA00023125"/>
    </source>
</evidence>
<accession>A0A017H5R4</accession>
<name>A0A017H5R4_9FUSO</name>
<dbReference type="InterPro" id="IPR050624">
    <property type="entry name" value="HTH-type_Tx_Regulator"/>
</dbReference>
<comment type="caution">
    <text evidence="2">The sequence shown here is derived from an EMBL/GenBank/DDBJ whole genome shotgun (WGS) entry which is preliminary data.</text>
</comment>
<dbReference type="AlphaFoldDB" id="A0A017H5R4"/>
<dbReference type="Gene3D" id="1.10.357.10">
    <property type="entry name" value="Tetracycline Repressor, domain 2"/>
    <property type="match status" value="1"/>
</dbReference>
<dbReference type="GeneID" id="75076072"/>
<gene>
    <name evidence="2" type="ORF">C095_06265</name>
</gene>
<dbReference type="PANTHER" id="PTHR43479">
    <property type="entry name" value="ACREF/ENVCD OPERON REPRESSOR-RELATED"/>
    <property type="match status" value="1"/>
</dbReference>
<dbReference type="Proteomes" id="UP000031184">
    <property type="component" value="Unassembled WGS sequence"/>
</dbReference>
<dbReference type="InterPro" id="IPR001647">
    <property type="entry name" value="HTH_TetR"/>
</dbReference>
<organism evidence="2 3">
    <name type="scientific">Fusobacterium necrophorum subsp. funduliforme B35</name>
    <dbReference type="NCBI Taxonomy" id="1226633"/>
    <lineage>
        <taxon>Bacteria</taxon>
        <taxon>Fusobacteriati</taxon>
        <taxon>Fusobacteriota</taxon>
        <taxon>Fusobacteriia</taxon>
        <taxon>Fusobacteriales</taxon>
        <taxon>Fusobacteriaceae</taxon>
        <taxon>Fusobacterium</taxon>
    </lineage>
</organism>
<evidence type="ECO:0000313" key="2">
    <source>
        <dbReference type="EMBL" id="KID49034.1"/>
    </source>
</evidence>
<dbReference type="InterPro" id="IPR009057">
    <property type="entry name" value="Homeodomain-like_sf"/>
</dbReference>